<dbReference type="RefSeq" id="WP_142555785.1">
    <property type="nucleotide sequence ID" value="NZ_VIFX01000065.1"/>
</dbReference>
<keyword evidence="6 7" id="KW-0472">Membrane</keyword>
<evidence type="ECO:0000256" key="3">
    <source>
        <dbReference type="ARBA" id="ARBA00022448"/>
    </source>
</evidence>
<keyword evidence="11" id="KW-1185">Reference proteome</keyword>
<evidence type="ECO:0000256" key="6">
    <source>
        <dbReference type="ARBA" id="ARBA00023136"/>
    </source>
</evidence>
<evidence type="ECO:0000313" key="10">
    <source>
        <dbReference type="EMBL" id="TQR82634.1"/>
    </source>
</evidence>
<organism evidence="10 11">
    <name type="scientific">Mycolicibacterium hodleri</name>
    <dbReference type="NCBI Taxonomy" id="49897"/>
    <lineage>
        <taxon>Bacteria</taxon>
        <taxon>Bacillati</taxon>
        <taxon>Actinomycetota</taxon>
        <taxon>Actinomycetes</taxon>
        <taxon>Mycobacteriales</taxon>
        <taxon>Mycobacteriaceae</taxon>
        <taxon>Mycolicibacterium</taxon>
    </lineage>
</organism>
<dbReference type="InterPro" id="IPR026030">
    <property type="entry name" value="Pur-cyt_permease_Fcy2/21/22"/>
</dbReference>
<evidence type="ECO:0000256" key="8">
    <source>
        <dbReference type="SAM" id="MobiDB-lite"/>
    </source>
</evidence>
<proteinExistence type="inferred from homology"/>
<feature type="transmembrane region" description="Helical" evidence="9">
    <location>
        <begin position="148"/>
        <end position="175"/>
    </location>
</feature>
<feature type="region of interest" description="Disordered" evidence="8">
    <location>
        <begin position="1"/>
        <end position="22"/>
    </location>
</feature>
<dbReference type="Pfam" id="PF02133">
    <property type="entry name" value="Transp_cyt_pur"/>
    <property type="match status" value="1"/>
</dbReference>
<evidence type="ECO:0000313" key="11">
    <source>
        <dbReference type="Proteomes" id="UP000315759"/>
    </source>
</evidence>
<dbReference type="EMBL" id="VIFX01000065">
    <property type="protein sequence ID" value="TQR82634.1"/>
    <property type="molecule type" value="Genomic_DNA"/>
</dbReference>
<dbReference type="AlphaFoldDB" id="A0A544VRL5"/>
<evidence type="ECO:0000256" key="2">
    <source>
        <dbReference type="ARBA" id="ARBA00008974"/>
    </source>
</evidence>
<feature type="transmembrane region" description="Helical" evidence="9">
    <location>
        <begin position="116"/>
        <end position="136"/>
    </location>
</feature>
<comment type="subcellular location">
    <subcellularLocation>
        <location evidence="1">Membrane</location>
        <topology evidence="1">Multi-pass membrane protein</topology>
    </subcellularLocation>
</comment>
<gene>
    <name evidence="10" type="ORF">D8S82_31075</name>
</gene>
<feature type="transmembrane region" description="Helical" evidence="9">
    <location>
        <begin position="44"/>
        <end position="65"/>
    </location>
</feature>
<dbReference type="InterPro" id="IPR001248">
    <property type="entry name" value="Pur-cyt_permease"/>
</dbReference>
<sequence>MATSTPDAVAHHDSGGGDRAGRIELHGIDRIPDDERHGRARELFAVWAAPNTAFLSIVIGASPVLLGLNLWQALIAIVIGNLFSVFMGAVAVTGPVSGVPSQVTMRAMFGVRGNRVNMAITGWFVCIAYLAINWAAASVTAFSFVGQLGVTVTIAVQAMVIVVIAVVTLAISVYGHATIVKLYSPLVVVLAVVFAVFAYFVLTQGQWASGTSTLHGLEFWAAMTASIGIVASAPLSYNNTSDFARYLPRTTSPVAVATWTALGAMVPSLILSPLGALAAASVDMSDPEAGLESFLPPWFIPVFQIAVIVGTIANNATTAYSSGLTLQSIGVRLPRYLTVLLDGVIATALTFYALLVSGFLESVNNMMQLIIALTGPVIAIYLADIVLRRNRYDGVELSDESPSSPFWYTNGINWAGVVAMVSGAAATLLFVNAAIFTGPGATAIGGVDVSLPAGMLTAAAVYVVAMRRTATPSLVK</sequence>
<feature type="compositionally biased region" description="Basic and acidic residues" evidence="8">
    <location>
        <begin position="9"/>
        <end position="22"/>
    </location>
</feature>
<feature type="transmembrane region" description="Helical" evidence="9">
    <location>
        <begin position="182"/>
        <end position="202"/>
    </location>
</feature>
<feature type="transmembrane region" description="Helical" evidence="9">
    <location>
        <begin position="443"/>
        <end position="465"/>
    </location>
</feature>
<protein>
    <submittedName>
        <fullName evidence="10">Nitrate reductase</fullName>
    </submittedName>
</protein>
<evidence type="ECO:0000256" key="1">
    <source>
        <dbReference type="ARBA" id="ARBA00004141"/>
    </source>
</evidence>
<evidence type="ECO:0000256" key="5">
    <source>
        <dbReference type="ARBA" id="ARBA00022989"/>
    </source>
</evidence>
<evidence type="ECO:0000256" key="7">
    <source>
        <dbReference type="PIRNR" id="PIRNR002744"/>
    </source>
</evidence>
<keyword evidence="3 7" id="KW-0813">Transport</keyword>
<reference evidence="10 11" key="1">
    <citation type="submission" date="2018-10" db="EMBL/GenBank/DDBJ databases">
        <title>Draft genome of Mycobacterium hodleri strain B.</title>
        <authorList>
            <person name="Amande T.J."/>
            <person name="Mcgenity T.J."/>
        </authorList>
    </citation>
    <scope>NUCLEOTIDE SEQUENCE [LARGE SCALE GENOMIC DNA]</scope>
    <source>
        <strain evidence="10 11">B</strain>
    </source>
</reference>
<feature type="transmembrane region" description="Helical" evidence="9">
    <location>
        <begin position="366"/>
        <end position="387"/>
    </location>
</feature>
<dbReference type="GO" id="GO:0005886">
    <property type="term" value="C:plasma membrane"/>
    <property type="evidence" value="ECO:0007669"/>
    <property type="project" value="TreeGrafter"/>
</dbReference>
<keyword evidence="4 9" id="KW-0812">Transmembrane</keyword>
<evidence type="ECO:0000256" key="9">
    <source>
        <dbReference type="SAM" id="Phobius"/>
    </source>
</evidence>
<feature type="transmembrane region" description="Helical" evidence="9">
    <location>
        <begin position="336"/>
        <end position="360"/>
    </location>
</feature>
<evidence type="ECO:0000256" key="4">
    <source>
        <dbReference type="ARBA" id="ARBA00022692"/>
    </source>
</evidence>
<comment type="similarity">
    <text evidence="2 7">Belongs to the purine-cytosine permease (2.A.39) family.</text>
</comment>
<feature type="transmembrane region" description="Helical" evidence="9">
    <location>
        <begin position="407"/>
        <end position="431"/>
    </location>
</feature>
<accession>A0A544VRL5</accession>
<dbReference type="PANTHER" id="PTHR31806:SF1">
    <property type="entry name" value="PURINE-CYTOSINE PERMEASE FCY2-RELATED"/>
    <property type="match status" value="1"/>
</dbReference>
<dbReference type="PIRSF" id="PIRSF002744">
    <property type="entry name" value="Pur-cyt_permease"/>
    <property type="match status" value="1"/>
</dbReference>
<dbReference type="GO" id="GO:0022857">
    <property type="term" value="F:transmembrane transporter activity"/>
    <property type="evidence" value="ECO:0007669"/>
    <property type="project" value="InterPro"/>
</dbReference>
<feature type="transmembrane region" description="Helical" evidence="9">
    <location>
        <begin position="214"/>
        <end position="235"/>
    </location>
</feature>
<feature type="transmembrane region" description="Helical" evidence="9">
    <location>
        <begin position="71"/>
        <end position="96"/>
    </location>
</feature>
<keyword evidence="5 9" id="KW-1133">Transmembrane helix</keyword>
<dbReference type="Proteomes" id="UP000315759">
    <property type="component" value="Unassembled WGS sequence"/>
</dbReference>
<feature type="transmembrane region" description="Helical" evidence="9">
    <location>
        <begin position="298"/>
        <end position="316"/>
    </location>
</feature>
<dbReference type="PANTHER" id="PTHR31806">
    <property type="entry name" value="PURINE-CYTOSINE PERMEASE FCY2-RELATED"/>
    <property type="match status" value="1"/>
</dbReference>
<dbReference type="Gene3D" id="1.10.4160.10">
    <property type="entry name" value="Hydantoin permease"/>
    <property type="match status" value="1"/>
</dbReference>
<name>A0A544VRL5_9MYCO</name>
<comment type="caution">
    <text evidence="10">The sequence shown here is derived from an EMBL/GenBank/DDBJ whole genome shotgun (WGS) entry which is preliminary data.</text>
</comment>
<feature type="transmembrane region" description="Helical" evidence="9">
    <location>
        <begin position="256"/>
        <end position="278"/>
    </location>
</feature>